<name>A0A6I9QYX0_ELAGV</name>
<evidence type="ECO:0000313" key="5">
    <source>
        <dbReference type="RefSeq" id="XP_029119509.1"/>
    </source>
</evidence>
<dbReference type="Proteomes" id="UP000504607">
    <property type="component" value="Chromosome 3"/>
</dbReference>
<dbReference type="SUPFAM" id="SSF47473">
    <property type="entry name" value="EF-hand"/>
    <property type="match status" value="1"/>
</dbReference>
<dbReference type="RefSeq" id="XP_029119509.1">
    <property type="nucleotide sequence ID" value="XM_029263676.1"/>
</dbReference>
<evidence type="ECO:0000313" key="4">
    <source>
        <dbReference type="RefSeq" id="XP_029119508.1"/>
    </source>
</evidence>
<dbReference type="GeneID" id="105042209"/>
<protein>
    <submittedName>
        <fullName evidence="3 4">Uncharacterized protein LOC105042209</fullName>
    </submittedName>
</protein>
<dbReference type="Gene3D" id="1.10.238.10">
    <property type="entry name" value="EF-hand"/>
    <property type="match status" value="1"/>
</dbReference>
<dbReference type="RefSeq" id="XP_029119508.1">
    <property type="nucleotide sequence ID" value="XM_029263675.1"/>
</dbReference>
<organism evidence="2 3">
    <name type="scientific">Elaeis guineensis var. tenera</name>
    <name type="common">Oil palm</name>
    <dbReference type="NCBI Taxonomy" id="51953"/>
    <lineage>
        <taxon>Eukaryota</taxon>
        <taxon>Viridiplantae</taxon>
        <taxon>Streptophyta</taxon>
        <taxon>Embryophyta</taxon>
        <taxon>Tracheophyta</taxon>
        <taxon>Spermatophyta</taxon>
        <taxon>Magnoliopsida</taxon>
        <taxon>Liliopsida</taxon>
        <taxon>Arecaceae</taxon>
        <taxon>Arecoideae</taxon>
        <taxon>Cocoseae</taxon>
        <taxon>Elaeidinae</taxon>
        <taxon>Elaeis</taxon>
    </lineage>
</organism>
<dbReference type="RefSeq" id="XP_073109753.1">
    <property type="nucleotide sequence ID" value="XM_073253652.1"/>
</dbReference>
<gene>
    <name evidence="3 4 5" type="primary">LOC105042209</name>
</gene>
<sequence>MADGGLMVIDGDQLRDGDLRLPLPGATVTGARLVELAESEAAARLFGLSLPESLRSAALRRMAGGDDSFLTGEFGDAESIKKKLNEYLFTLADELKDDPLVVLVLDGSAIRIFLDDEDDFAMLAENLFTELDVDDKGKLSKDEIQNALVHMGVEMGVPPFPESSDLLKNILKKHGAEGGEQLGQAQFAQLLQAILQDLADALAKKNVTFIQNIKVFNGSKLKKVLADKDLFDNEIEGLFQDWIDYTSEGNKETLQGFFEAKGPKLGLPPSESNEAVLLFYEQIFSAINDVTGDLTRDSFQEVVKNILEKFVEQLEANPLFTDMESGGI</sequence>
<proteinExistence type="predicted"/>
<evidence type="ECO:0000313" key="3">
    <source>
        <dbReference type="RefSeq" id="XP_010917633.1"/>
    </source>
</evidence>
<feature type="domain" description="EF-hand" evidence="1">
    <location>
        <begin position="119"/>
        <end position="154"/>
    </location>
</feature>
<evidence type="ECO:0000313" key="2">
    <source>
        <dbReference type="Proteomes" id="UP000504607"/>
    </source>
</evidence>
<evidence type="ECO:0000259" key="1">
    <source>
        <dbReference type="PROSITE" id="PS50222"/>
    </source>
</evidence>
<reference evidence="3 4" key="1">
    <citation type="submission" date="2025-04" db="UniProtKB">
        <authorList>
            <consortium name="RefSeq"/>
        </authorList>
    </citation>
    <scope>IDENTIFICATION</scope>
</reference>
<dbReference type="PANTHER" id="PTHR34574:SF3">
    <property type="entry name" value="CALCIUM-BINDING EF HAND FAMILY PROTEIN"/>
    <property type="match status" value="1"/>
</dbReference>
<dbReference type="GO" id="GO:0005509">
    <property type="term" value="F:calcium ion binding"/>
    <property type="evidence" value="ECO:0007669"/>
    <property type="project" value="InterPro"/>
</dbReference>
<dbReference type="PANTHER" id="PTHR34574">
    <property type="entry name" value="CALCIUM-BINDING EF-HAND FAMILY PROTEIN-RELATED"/>
    <property type="match status" value="1"/>
</dbReference>
<accession>A0A6I9QYX0</accession>
<dbReference type="InterPro" id="IPR002048">
    <property type="entry name" value="EF_hand_dom"/>
</dbReference>
<dbReference type="OrthoDB" id="2016045at2759"/>
<dbReference type="InterPro" id="IPR011992">
    <property type="entry name" value="EF-hand-dom_pair"/>
</dbReference>
<keyword evidence="2" id="KW-1185">Reference proteome</keyword>
<dbReference type="AlphaFoldDB" id="A0A6I9QYX0"/>
<dbReference type="RefSeq" id="XP_010917633.1">
    <property type="nucleotide sequence ID" value="XM_010919331.2"/>
</dbReference>
<dbReference type="PROSITE" id="PS50222">
    <property type="entry name" value="EF_HAND_2"/>
    <property type="match status" value="1"/>
</dbReference>